<dbReference type="SMART" id="SM00507">
    <property type="entry name" value="HNHc"/>
    <property type="match status" value="1"/>
</dbReference>
<reference evidence="2 3" key="1">
    <citation type="journal article" date="2011" name="Appl. Environ. Microbiol.">
        <title>Isolation of Generalized Transducing Bacteriophages for Uropathogenic Strains of Escherichia coli.</title>
        <authorList>
            <person name="Battaglioli E.J."/>
            <person name="Baisa G.A."/>
            <person name="Weeks A.E."/>
            <person name="Schroll R.A."/>
            <person name="Hryckowian A.J."/>
            <person name="Welch R.A."/>
        </authorList>
    </citation>
    <scope>NUCLEOTIDE SEQUENCE [LARGE SCALE GENOMIC DNA]</scope>
</reference>
<evidence type="ECO:0000259" key="1">
    <source>
        <dbReference type="SMART" id="SM00507"/>
    </source>
</evidence>
<dbReference type="KEGG" id="vg:18559237"/>
<evidence type="ECO:0000313" key="2">
    <source>
        <dbReference type="EMBL" id="AEI91240.1"/>
    </source>
</evidence>
<dbReference type="InterPro" id="IPR003615">
    <property type="entry name" value="HNH_nuc"/>
</dbReference>
<dbReference type="InterPro" id="IPR044925">
    <property type="entry name" value="His-Me_finger_sf"/>
</dbReference>
<dbReference type="Proteomes" id="UP000000296">
    <property type="component" value="Segment"/>
</dbReference>
<dbReference type="EMBL" id="JF770475">
    <property type="protein sequence ID" value="AEI91240.1"/>
    <property type="molecule type" value="Genomic_DNA"/>
</dbReference>
<dbReference type="Gene3D" id="3.90.75.20">
    <property type="match status" value="1"/>
</dbReference>
<accession>F8UBV0</accession>
<dbReference type="InterPro" id="IPR016177">
    <property type="entry name" value="DNA-bd_dom_sf"/>
</dbReference>
<feature type="domain" description="HNH nuclease" evidence="1">
    <location>
        <begin position="44"/>
        <end position="92"/>
    </location>
</feature>
<dbReference type="SUPFAM" id="SSF54171">
    <property type="entry name" value="DNA-binding domain"/>
    <property type="match status" value="1"/>
</dbReference>
<dbReference type="SUPFAM" id="SSF54060">
    <property type="entry name" value="His-Me finger endonucleases"/>
    <property type="match status" value="1"/>
</dbReference>
<proteinExistence type="predicted"/>
<dbReference type="Pfam" id="PF13392">
    <property type="entry name" value="HNH_3"/>
    <property type="match status" value="1"/>
</dbReference>
<organism evidence="2 3">
    <name type="scientific">Escherichia phage phiEB49</name>
    <dbReference type="NCBI Taxonomy" id="1048207"/>
    <lineage>
        <taxon>Viruses</taxon>
        <taxon>Duplodnaviria</taxon>
        <taxon>Heunggongvirae</taxon>
        <taxon>Uroviricota</taxon>
        <taxon>Caudoviricetes</taxon>
        <taxon>Drexlerviridae</taxon>
        <taxon>Rogunavirinae</taxon>
        <taxon>Lindendrivevirus</taxon>
        <taxon>Lindendrivevirus EB49</taxon>
    </lineage>
</organism>
<dbReference type="GeneID" id="18559237"/>
<dbReference type="RefSeq" id="YP_009018654.1">
    <property type="nucleotide sequence ID" value="NC_023743.1"/>
</dbReference>
<dbReference type="GO" id="GO:0003677">
    <property type="term" value="F:DNA binding"/>
    <property type="evidence" value="ECO:0007669"/>
    <property type="project" value="InterPro"/>
</dbReference>
<keyword evidence="3" id="KW-1185">Reference proteome</keyword>
<sequence length="159" mass="18632">MNWNDIFEYRDGVLYWKVKPRYRTNIGDIVGAKTKQGYITVSYMKNRMLAHRLIWEMHNGPIPEGMQIDHINHVRTDNRIENLRVVTIFHNNQNLSISKRNKSGCVGVEWHKAASKWCASIHANGKKYYLGIYENLEDAIKVRRDAEVEHGFHKNHGSK</sequence>
<dbReference type="OrthoDB" id="21336at10239"/>
<protein>
    <submittedName>
        <fullName evidence="2">Gp40</fullName>
    </submittedName>
</protein>
<evidence type="ECO:0000313" key="3">
    <source>
        <dbReference type="Proteomes" id="UP000000296"/>
    </source>
</evidence>
<name>F8UBV0_9CAUD</name>